<protein>
    <submittedName>
        <fullName evidence="2">Uncharacterized protein</fullName>
    </submittedName>
</protein>
<evidence type="ECO:0000313" key="2">
    <source>
        <dbReference type="EMBL" id="NER30083.1"/>
    </source>
</evidence>
<feature type="compositionally biased region" description="Polar residues" evidence="1">
    <location>
        <begin position="1"/>
        <end position="11"/>
    </location>
</feature>
<proteinExistence type="predicted"/>
<dbReference type="AlphaFoldDB" id="A0A6B3NEP3"/>
<accession>A0A6B3NEP3</accession>
<dbReference type="EMBL" id="JAAHFQ010000484">
    <property type="protein sequence ID" value="NER30083.1"/>
    <property type="molecule type" value="Genomic_DNA"/>
</dbReference>
<name>A0A6B3NEP3_9CYAN</name>
<organism evidence="2">
    <name type="scientific">Symploca sp. SIO1C4</name>
    <dbReference type="NCBI Taxonomy" id="2607765"/>
    <lineage>
        <taxon>Bacteria</taxon>
        <taxon>Bacillati</taxon>
        <taxon>Cyanobacteriota</taxon>
        <taxon>Cyanophyceae</taxon>
        <taxon>Coleofasciculales</taxon>
        <taxon>Coleofasciculaceae</taxon>
        <taxon>Symploca</taxon>
    </lineage>
</organism>
<reference evidence="2" key="1">
    <citation type="submission" date="2019-11" db="EMBL/GenBank/DDBJ databases">
        <title>Genomic insights into an expanded diversity of filamentous marine cyanobacteria reveals the extraordinary biosynthetic potential of Moorea and Okeania.</title>
        <authorList>
            <person name="Ferreira Leao T."/>
            <person name="Wang M."/>
            <person name="Moss N."/>
            <person name="Da Silva R."/>
            <person name="Sanders J."/>
            <person name="Nurk S."/>
            <person name="Gurevich A."/>
            <person name="Humphrey G."/>
            <person name="Reher R."/>
            <person name="Zhu Q."/>
            <person name="Belda-Ferre P."/>
            <person name="Glukhov E."/>
            <person name="Rex R."/>
            <person name="Dorrestein P.C."/>
            <person name="Knight R."/>
            <person name="Pevzner P."/>
            <person name="Gerwick W.H."/>
            <person name="Gerwick L."/>
        </authorList>
    </citation>
    <scope>NUCLEOTIDE SEQUENCE</scope>
    <source>
        <strain evidence="2">SIO1C4</strain>
    </source>
</reference>
<feature type="region of interest" description="Disordered" evidence="1">
    <location>
        <begin position="1"/>
        <end position="27"/>
    </location>
</feature>
<gene>
    <name evidence="2" type="ORF">F6J89_21290</name>
</gene>
<comment type="caution">
    <text evidence="2">The sequence shown here is derived from an EMBL/GenBank/DDBJ whole genome shotgun (WGS) entry which is preliminary data.</text>
</comment>
<sequence length="56" mass="5920">MTQQPPVSANGAQPPEKPEVPAVSGNVFTPIPKPEISRNLLDDPIINAILQASTET</sequence>
<evidence type="ECO:0000256" key="1">
    <source>
        <dbReference type="SAM" id="MobiDB-lite"/>
    </source>
</evidence>